<gene>
    <name evidence="1" type="ORF">T07_10449</name>
</gene>
<reference evidence="1 2" key="1">
    <citation type="submission" date="2015-01" db="EMBL/GenBank/DDBJ databases">
        <title>Evolution of Trichinella species and genotypes.</title>
        <authorList>
            <person name="Korhonen P.K."/>
            <person name="Edoardo P."/>
            <person name="Giuseppe L.R."/>
            <person name="Gasser R.B."/>
        </authorList>
    </citation>
    <scope>NUCLEOTIDE SEQUENCE [LARGE SCALE GENOMIC DNA]</scope>
    <source>
        <strain evidence="1">ISS37</strain>
    </source>
</reference>
<evidence type="ECO:0000313" key="2">
    <source>
        <dbReference type="Proteomes" id="UP000054630"/>
    </source>
</evidence>
<protein>
    <submittedName>
        <fullName evidence="1">Uncharacterized protein</fullName>
    </submittedName>
</protein>
<accession>A0A0V0RJ56</accession>
<sequence length="102" mass="11731">MDVFGIAENNNDQPPSTTFRVDDKWRMSAVGKISQPKRSDTAAKAKTLLLRGKALLASVVPRIMYRLNSKYDARIGKALSKVKLQIAEQQQQQQQQQQYWFY</sequence>
<dbReference type="Proteomes" id="UP000054630">
    <property type="component" value="Unassembled WGS sequence"/>
</dbReference>
<organism evidence="1 2">
    <name type="scientific">Trichinella nelsoni</name>
    <dbReference type="NCBI Taxonomy" id="6336"/>
    <lineage>
        <taxon>Eukaryota</taxon>
        <taxon>Metazoa</taxon>
        <taxon>Ecdysozoa</taxon>
        <taxon>Nematoda</taxon>
        <taxon>Enoplea</taxon>
        <taxon>Dorylaimia</taxon>
        <taxon>Trichinellida</taxon>
        <taxon>Trichinellidae</taxon>
        <taxon>Trichinella</taxon>
    </lineage>
</organism>
<proteinExistence type="predicted"/>
<keyword evidence="2" id="KW-1185">Reference proteome</keyword>
<evidence type="ECO:0000313" key="1">
    <source>
        <dbReference type="EMBL" id="KRX14509.1"/>
    </source>
</evidence>
<name>A0A0V0RJ56_9BILA</name>
<dbReference type="AlphaFoldDB" id="A0A0V0RJ56"/>
<comment type="caution">
    <text evidence="1">The sequence shown here is derived from an EMBL/GenBank/DDBJ whole genome shotgun (WGS) entry which is preliminary data.</text>
</comment>
<dbReference type="EMBL" id="JYDL01000157">
    <property type="protein sequence ID" value="KRX14509.1"/>
    <property type="molecule type" value="Genomic_DNA"/>
</dbReference>